<evidence type="ECO:0000313" key="2">
    <source>
        <dbReference type="Proteomes" id="UP000003240"/>
    </source>
</evidence>
<gene>
    <name evidence="1" type="ORF">ALO_05655</name>
</gene>
<dbReference type="SUPFAM" id="SSF51161">
    <property type="entry name" value="Trimeric LpxA-like enzymes"/>
    <property type="match status" value="1"/>
</dbReference>
<dbReference type="Pfam" id="PF00132">
    <property type="entry name" value="Hexapep"/>
    <property type="match status" value="1"/>
</dbReference>
<dbReference type="InterPro" id="IPR011004">
    <property type="entry name" value="Trimer_LpxA-like_sf"/>
</dbReference>
<protein>
    <recommendedName>
        <fullName evidence="3">Gamma carbonic anhydrase family protein</fullName>
    </recommendedName>
</protein>
<evidence type="ECO:0000313" key="1">
    <source>
        <dbReference type="EMBL" id="EGO64902.1"/>
    </source>
</evidence>
<dbReference type="AlphaFoldDB" id="F7NGE7"/>
<evidence type="ECO:0008006" key="3">
    <source>
        <dbReference type="Google" id="ProtNLM"/>
    </source>
</evidence>
<comment type="caution">
    <text evidence="1">The sequence shown here is derived from an EMBL/GenBank/DDBJ whole genome shotgun (WGS) entry which is preliminary data.</text>
</comment>
<dbReference type="PANTHER" id="PTHR13061">
    <property type="entry name" value="DYNACTIN SUBUNIT P25"/>
    <property type="match status" value="1"/>
</dbReference>
<dbReference type="InterPro" id="IPR050484">
    <property type="entry name" value="Transf_Hexapept/Carb_Anhydrase"/>
</dbReference>
<name>F7NGE7_9FIRM</name>
<accession>F7NGE7</accession>
<dbReference type="InterPro" id="IPR001451">
    <property type="entry name" value="Hexapep"/>
</dbReference>
<dbReference type="RefSeq" id="WP_004093664.1">
    <property type="nucleotide sequence ID" value="NZ_AFGF01000042.1"/>
</dbReference>
<organism evidence="1 2">
    <name type="scientific">Acetonema longum DSM 6540</name>
    <dbReference type="NCBI Taxonomy" id="1009370"/>
    <lineage>
        <taxon>Bacteria</taxon>
        <taxon>Bacillati</taxon>
        <taxon>Bacillota</taxon>
        <taxon>Negativicutes</taxon>
        <taxon>Acetonemataceae</taxon>
        <taxon>Acetonema</taxon>
    </lineage>
</organism>
<dbReference type="PANTHER" id="PTHR13061:SF50">
    <property type="entry name" value="GAMMA CARBONIC ANHYDRASE 1, MITOCHONDRIAL"/>
    <property type="match status" value="1"/>
</dbReference>
<proteinExistence type="predicted"/>
<dbReference type="STRING" id="1009370.ALO_05655"/>
<dbReference type="Gene3D" id="2.160.10.10">
    <property type="entry name" value="Hexapeptide repeat proteins"/>
    <property type="match status" value="1"/>
</dbReference>
<reference evidence="1 2" key="1">
    <citation type="journal article" date="2011" name="EMBO J.">
        <title>Structural diversity of bacterial flagellar motors.</title>
        <authorList>
            <person name="Chen S."/>
            <person name="Beeby M."/>
            <person name="Murphy G.E."/>
            <person name="Leadbetter J.R."/>
            <person name="Hendrixson D.R."/>
            <person name="Briegel A."/>
            <person name="Li Z."/>
            <person name="Shi J."/>
            <person name="Tocheva E.I."/>
            <person name="Muller A."/>
            <person name="Dobro M.J."/>
            <person name="Jensen G.J."/>
        </authorList>
    </citation>
    <scope>NUCLEOTIDE SEQUENCE [LARGE SCALE GENOMIC DNA]</scope>
    <source>
        <strain evidence="1 2">DSM 6540</strain>
    </source>
</reference>
<dbReference type="Proteomes" id="UP000003240">
    <property type="component" value="Unassembled WGS sequence"/>
</dbReference>
<dbReference type="EMBL" id="AFGF01000042">
    <property type="protein sequence ID" value="EGO64902.1"/>
    <property type="molecule type" value="Genomic_DNA"/>
</dbReference>
<sequence>MAQLHAYKDKFPKVKDNALLFPSAEITGDVEIGEKTIIGAGVKIIGDSHGPVRIGNNVQILENSVLHLLPDNELHIEDDVIIGPGCMIHGCHIGSGTVVEPGAIVCDHSRVGRNCVVRAGSVVKQRSLFPDQVVLEGFPAKMDDSAGGVLSRPSWRLSYEAVARLIRDK</sequence>
<dbReference type="eggNOG" id="COG0663">
    <property type="taxonomic scope" value="Bacteria"/>
</dbReference>
<keyword evidence="2" id="KW-1185">Reference proteome</keyword>